<accession>A0A0X8JLE5</accession>
<dbReference type="InterPro" id="IPR047735">
    <property type="entry name" value="GrdX-like"/>
</dbReference>
<proteinExistence type="predicted"/>
<dbReference type="KEGG" id="dfi:AXF13_12745"/>
<reference evidence="2" key="1">
    <citation type="submission" date="2016-02" db="EMBL/GenBank/DDBJ databases">
        <authorList>
            <person name="Holder M.E."/>
            <person name="Ajami N.J."/>
            <person name="Petrosino J.F."/>
        </authorList>
    </citation>
    <scope>NUCLEOTIDE SEQUENCE [LARGE SCALE GENOMIC DNA]</scope>
    <source>
        <strain evidence="2">CCUG 45958</strain>
    </source>
</reference>
<name>A0A0X8JLE5_9BACT</name>
<protein>
    <recommendedName>
        <fullName evidence="3">GrdX protein</fullName>
    </recommendedName>
</protein>
<dbReference type="Proteomes" id="UP000069241">
    <property type="component" value="Chromosome"/>
</dbReference>
<dbReference type="STRING" id="44742.AXF13_12745"/>
<dbReference type="EMBL" id="CP014229">
    <property type="protein sequence ID" value="AMD90923.1"/>
    <property type="molecule type" value="Genomic_DNA"/>
</dbReference>
<dbReference type="NCBIfam" id="NF038093">
    <property type="entry name" value="GrdX"/>
    <property type="match status" value="1"/>
</dbReference>
<dbReference type="AlphaFoldDB" id="A0A0X8JLE5"/>
<keyword evidence="2" id="KW-1185">Reference proteome</keyword>
<gene>
    <name evidence="1" type="ORF">AXF13_12745</name>
</gene>
<organism evidence="1 2">
    <name type="scientific">Desulfovibrio fairfieldensis</name>
    <dbReference type="NCBI Taxonomy" id="44742"/>
    <lineage>
        <taxon>Bacteria</taxon>
        <taxon>Pseudomonadati</taxon>
        <taxon>Thermodesulfobacteriota</taxon>
        <taxon>Desulfovibrionia</taxon>
        <taxon>Desulfovibrionales</taxon>
        <taxon>Desulfovibrionaceae</taxon>
        <taxon>Desulfovibrio</taxon>
    </lineage>
</organism>
<sequence length="132" mass="14547">MAGRAILITNNPSFPSRVPAGVDVLLLDGGARDALTMARDRVHQGWRLANHPLYGNFRPHQQPYRSLLLLPPSPSGTVDSDSLHFLEEALQLYQSPAAKVRQSLPGDLPEAMRRDCALLDCELLKATLESLH</sequence>
<evidence type="ECO:0000313" key="1">
    <source>
        <dbReference type="EMBL" id="AMD90923.1"/>
    </source>
</evidence>
<dbReference type="RefSeq" id="WP_009302561.1">
    <property type="nucleotide sequence ID" value="NZ_CP014229.1"/>
</dbReference>
<evidence type="ECO:0000313" key="2">
    <source>
        <dbReference type="Proteomes" id="UP000069241"/>
    </source>
</evidence>
<evidence type="ECO:0008006" key="3">
    <source>
        <dbReference type="Google" id="ProtNLM"/>
    </source>
</evidence>